<dbReference type="NCBIfam" id="NF040576">
    <property type="entry name" value="T2SS_GspM_XpsM"/>
    <property type="match status" value="1"/>
</dbReference>
<keyword evidence="4" id="KW-1185">Reference proteome</keyword>
<sequence>MAPKSTVAAASGMNRLRALTADRDRWLALGLLLGALAIAYAVLIHPWWTVPMMEAGDSLESLRERELRQRMELKQAPQIKQRLELVRKQQETRPGFLPEATAELATAGLVQRLETVVLQASPGNRSCGIVNRSPLAEPRRDRYARVVVQVRLRCGAPETAAVLHSLESGSPRLFVGNLNLLSTRGYFVPGTAGPANDGGLDVSFDLYGYLRPTPAPAPAAAAPASAGAADADRPEPAAGATDAP</sequence>
<evidence type="ECO:0000313" key="4">
    <source>
        <dbReference type="Proteomes" id="UP000023435"/>
    </source>
</evidence>
<keyword evidence="2" id="KW-0472">Membrane</keyword>
<dbReference type="AlphaFoldDB" id="A0A120AHT3"/>
<dbReference type="Pfam" id="PF10741">
    <property type="entry name" value="T2SSM_b"/>
    <property type="match status" value="1"/>
</dbReference>
<feature type="transmembrane region" description="Helical" evidence="2">
    <location>
        <begin position="26"/>
        <end position="48"/>
    </location>
</feature>
<accession>A0A120AHT3</accession>
<protein>
    <submittedName>
        <fullName evidence="3">General secretion pathway protein M</fullName>
    </submittedName>
</protein>
<comment type="caution">
    <text evidence="3">The sequence shown here is derived from an EMBL/GenBank/DDBJ whole genome shotgun (WGS) entry which is preliminary data.</text>
</comment>
<proteinExistence type="predicted"/>
<dbReference type="Proteomes" id="UP000023435">
    <property type="component" value="Unassembled WGS sequence"/>
</dbReference>
<dbReference type="InterPro" id="IPR034756">
    <property type="entry name" value="T2SSM_b"/>
</dbReference>
<evidence type="ECO:0000256" key="1">
    <source>
        <dbReference type="SAM" id="MobiDB-lite"/>
    </source>
</evidence>
<organism evidence="3 4">
    <name type="scientific">Lysobacter capsici AZ78</name>
    <dbReference type="NCBI Taxonomy" id="1444315"/>
    <lineage>
        <taxon>Bacteria</taxon>
        <taxon>Pseudomonadati</taxon>
        <taxon>Pseudomonadota</taxon>
        <taxon>Gammaproteobacteria</taxon>
        <taxon>Lysobacterales</taxon>
        <taxon>Lysobacteraceae</taxon>
        <taxon>Lysobacter</taxon>
    </lineage>
</organism>
<name>A0A120AHT3_9GAMM</name>
<keyword evidence="2" id="KW-1133">Transmembrane helix</keyword>
<feature type="region of interest" description="Disordered" evidence="1">
    <location>
        <begin position="216"/>
        <end position="244"/>
    </location>
</feature>
<feature type="compositionally biased region" description="Low complexity" evidence="1">
    <location>
        <begin position="218"/>
        <end position="229"/>
    </location>
</feature>
<keyword evidence="2" id="KW-0812">Transmembrane</keyword>
<gene>
    <name evidence="3" type="ORF">AZ78_4206</name>
</gene>
<dbReference type="EMBL" id="JAJA02000001">
    <property type="protein sequence ID" value="KWS06650.1"/>
    <property type="molecule type" value="Genomic_DNA"/>
</dbReference>
<evidence type="ECO:0000313" key="3">
    <source>
        <dbReference type="EMBL" id="KWS06650.1"/>
    </source>
</evidence>
<evidence type="ECO:0000256" key="2">
    <source>
        <dbReference type="SAM" id="Phobius"/>
    </source>
</evidence>
<reference evidence="3 4" key="1">
    <citation type="journal article" date="2014" name="Genome Announc.">
        <title>Draft Genome Sequence of Lysobacter capsici AZ78, a Bacterium Antagonistic to Plant-Pathogenic Oomycetes.</title>
        <authorList>
            <person name="Puopolo G."/>
            <person name="Sonego P."/>
            <person name="Engelen K."/>
            <person name="Pertot I."/>
        </authorList>
    </citation>
    <scope>NUCLEOTIDE SEQUENCE [LARGE SCALE GENOMIC DNA]</scope>
    <source>
        <strain evidence="3 4">AZ78</strain>
    </source>
</reference>